<dbReference type="EMBL" id="RBDX01000016">
    <property type="protein sequence ID" value="RKN07259.1"/>
    <property type="molecule type" value="Genomic_DNA"/>
</dbReference>
<dbReference type="EMBL" id="RBDY01000002">
    <property type="protein sequence ID" value="RKN26724.1"/>
    <property type="molecule type" value="Genomic_DNA"/>
</dbReference>
<dbReference type="PANTHER" id="PTHR45947">
    <property type="entry name" value="SULFOQUINOVOSYL TRANSFERASE SQD2"/>
    <property type="match status" value="1"/>
</dbReference>
<dbReference type="PANTHER" id="PTHR45947:SF3">
    <property type="entry name" value="SULFOQUINOVOSYL TRANSFERASE SQD2"/>
    <property type="match status" value="1"/>
</dbReference>
<evidence type="ECO:0000313" key="7">
    <source>
        <dbReference type="Proteomes" id="UP000275024"/>
    </source>
</evidence>
<reference evidence="6 7" key="1">
    <citation type="submission" date="2018-09" db="EMBL/GenBank/DDBJ databases">
        <title>Streptomyces sp. nov. DS1-2, an endophytic actinomycete isolated from roots of Dendrobium scabrilingue.</title>
        <authorList>
            <person name="Kuncharoen N."/>
            <person name="Kudo T."/>
            <person name="Ohkuma M."/>
            <person name="Yuki M."/>
            <person name="Tanasupawat S."/>
        </authorList>
    </citation>
    <scope>NUCLEOTIDE SEQUENCE [LARGE SCALE GENOMIC DNA]</scope>
    <source>
        <strain evidence="4 7">AZ1-7</strain>
        <strain evidence="5 6">DS1-2</strain>
    </source>
</reference>
<proteinExistence type="predicted"/>
<dbReference type="Pfam" id="PF13692">
    <property type="entry name" value="Glyco_trans_1_4"/>
    <property type="match status" value="1"/>
</dbReference>
<keyword evidence="2 4" id="KW-0808">Transferase</keyword>
<protein>
    <submittedName>
        <fullName evidence="4">Glycosyltransferase family 1 protein</fullName>
    </submittedName>
</protein>
<dbReference type="Pfam" id="PF13439">
    <property type="entry name" value="Glyco_transf_4"/>
    <property type="match status" value="1"/>
</dbReference>
<accession>A0A3A9W328</accession>
<evidence type="ECO:0000259" key="3">
    <source>
        <dbReference type="Pfam" id="PF13439"/>
    </source>
</evidence>
<evidence type="ECO:0000313" key="4">
    <source>
        <dbReference type="EMBL" id="RKN07259.1"/>
    </source>
</evidence>
<evidence type="ECO:0000313" key="5">
    <source>
        <dbReference type="EMBL" id="RKN26724.1"/>
    </source>
</evidence>
<keyword evidence="1" id="KW-0328">Glycosyltransferase</keyword>
<dbReference type="GO" id="GO:1901137">
    <property type="term" value="P:carbohydrate derivative biosynthetic process"/>
    <property type="evidence" value="ECO:0007669"/>
    <property type="project" value="UniProtKB-ARBA"/>
</dbReference>
<keyword evidence="6" id="KW-1185">Reference proteome</keyword>
<dbReference type="Gene3D" id="3.40.50.2000">
    <property type="entry name" value="Glycogen Phosphorylase B"/>
    <property type="match status" value="2"/>
</dbReference>
<sequence length="398" mass="42164">MRSDLRRREPKTVIHLVQPVDGGVARVVTDLVRAQTANGMRAVVACPSGGWLERAAAAAGAEVRLWHAERGPGPNLPWETACAARVIRRARPDVVHLHSAKAGLAGRLALRGRLPTVFQPHAWSFDAVGPPGDRLVAGWERLGARWAHRVLCVSEAERARGELAGVAARWSVIPNGVDLERFSPAGGVARRQARAALAAVHALPQRAPLVVCVGRLCRQKGQDTLLRAWPRVTARLPEARLALVGEGPEGNALRSAAPPSALFAGHSDDIQPWYAAADVVVLPSRWEGMALAPLEAMAVGRPVVLTDVGGARETLPPGHAPHCLVPPDDPAALGAALAALLGDAERRRALGERAAAHVRAAHDVRGVADACGRLYRELLNGEDPGPEAAPEPREFSAP</sequence>
<organism evidence="4 7">
    <name type="scientific">Streptomyces radicis</name>
    <dbReference type="NCBI Taxonomy" id="1750517"/>
    <lineage>
        <taxon>Bacteria</taxon>
        <taxon>Bacillati</taxon>
        <taxon>Actinomycetota</taxon>
        <taxon>Actinomycetes</taxon>
        <taxon>Kitasatosporales</taxon>
        <taxon>Streptomycetaceae</taxon>
        <taxon>Streptomyces</taxon>
    </lineage>
</organism>
<dbReference type="Proteomes" id="UP000275024">
    <property type="component" value="Unassembled WGS sequence"/>
</dbReference>
<evidence type="ECO:0000313" key="6">
    <source>
        <dbReference type="Proteomes" id="UP000268652"/>
    </source>
</evidence>
<dbReference type="RefSeq" id="WP_120695598.1">
    <property type="nucleotide sequence ID" value="NZ_RBDX01000016.1"/>
</dbReference>
<evidence type="ECO:0000256" key="1">
    <source>
        <dbReference type="ARBA" id="ARBA00022676"/>
    </source>
</evidence>
<dbReference type="Proteomes" id="UP000268652">
    <property type="component" value="Unassembled WGS sequence"/>
</dbReference>
<comment type="caution">
    <text evidence="4">The sequence shown here is derived from an EMBL/GenBank/DDBJ whole genome shotgun (WGS) entry which is preliminary data.</text>
</comment>
<name>A0A3A9W328_9ACTN</name>
<dbReference type="InterPro" id="IPR050194">
    <property type="entry name" value="Glycosyltransferase_grp1"/>
</dbReference>
<gene>
    <name evidence="5" type="ORF">D7318_05055</name>
    <name evidence="4" type="ORF">D7319_19495</name>
</gene>
<evidence type="ECO:0000256" key="2">
    <source>
        <dbReference type="ARBA" id="ARBA00022679"/>
    </source>
</evidence>
<feature type="domain" description="Glycosyltransferase subfamily 4-like N-terminal" evidence="3">
    <location>
        <begin position="22"/>
        <end position="181"/>
    </location>
</feature>
<dbReference type="GO" id="GO:0016758">
    <property type="term" value="F:hexosyltransferase activity"/>
    <property type="evidence" value="ECO:0007669"/>
    <property type="project" value="TreeGrafter"/>
</dbReference>
<dbReference type="InterPro" id="IPR028098">
    <property type="entry name" value="Glyco_trans_4-like_N"/>
</dbReference>
<dbReference type="AlphaFoldDB" id="A0A3A9W328"/>
<dbReference type="OrthoDB" id="193659at2"/>
<dbReference type="SUPFAM" id="SSF53756">
    <property type="entry name" value="UDP-Glycosyltransferase/glycogen phosphorylase"/>
    <property type="match status" value="1"/>
</dbReference>